<protein>
    <submittedName>
        <fullName evidence="6">Aldehyde reductase</fullName>
    </submittedName>
</protein>
<dbReference type="Pfam" id="PF25137">
    <property type="entry name" value="ADH_Fe_C"/>
    <property type="match status" value="1"/>
</dbReference>
<dbReference type="Gene3D" id="1.20.1090.10">
    <property type="entry name" value="Dehydroquinate synthase-like - alpha domain"/>
    <property type="match status" value="1"/>
</dbReference>
<dbReference type="AlphaFoldDB" id="A0A097EMF8"/>
<dbReference type="Gene3D" id="3.40.50.1970">
    <property type="match status" value="1"/>
</dbReference>
<dbReference type="InterPro" id="IPR018211">
    <property type="entry name" value="ADH_Fe_CS"/>
</dbReference>
<dbReference type="EMBL" id="CP009574">
    <property type="protein sequence ID" value="AIT08733.1"/>
    <property type="molecule type" value="Genomic_DNA"/>
</dbReference>
<dbReference type="InterPro" id="IPR056798">
    <property type="entry name" value="ADH_Fe_C"/>
</dbReference>
<dbReference type="InterPro" id="IPR044731">
    <property type="entry name" value="BDH-like"/>
</dbReference>
<comment type="cofactor">
    <cofactor evidence="1">
        <name>Fe cation</name>
        <dbReference type="ChEBI" id="CHEBI:24875"/>
    </cofactor>
</comment>
<dbReference type="InterPro" id="IPR001670">
    <property type="entry name" value="ADH_Fe/GldA"/>
</dbReference>
<dbReference type="GO" id="GO:0008106">
    <property type="term" value="F:alcohol dehydrogenase (NADP+) activity"/>
    <property type="evidence" value="ECO:0007669"/>
    <property type="project" value="TreeGrafter"/>
</dbReference>
<dbReference type="GO" id="GO:0046872">
    <property type="term" value="F:metal ion binding"/>
    <property type="evidence" value="ECO:0007669"/>
    <property type="project" value="InterPro"/>
</dbReference>
<dbReference type="GO" id="GO:0005829">
    <property type="term" value="C:cytosol"/>
    <property type="evidence" value="ECO:0007669"/>
    <property type="project" value="TreeGrafter"/>
</dbReference>
<keyword evidence="7" id="KW-1185">Reference proteome</keyword>
<evidence type="ECO:0000313" key="6">
    <source>
        <dbReference type="EMBL" id="AIT08733.1"/>
    </source>
</evidence>
<evidence type="ECO:0000256" key="2">
    <source>
        <dbReference type="ARBA" id="ARBA00007358"/>
    </source>
</evidence>
<evidence type="ECO:0000259" key="5">
    <source>
        <dbReference type="Pfam" id="PF25137"/>
    </source>
</evidence>
<dbReference type="Pfam" id="PF00465">
    <property type="entry name" value="Fe-ADH"/>
    <property type="match status" value="1"/>
</dbReference>
<accession>A0A097EMF8</accession>
<dbReference type="CDD" id="cd08187">
    <property type="entry name" value="BDH"/>
    <property type="match status" value="1"/>
</dbReference>
<dbReference type="KEGG" id="frf:LO80_01245"/>
<dbReference type="PANTHER" id="PTHR43633:SF1">
    <property type="entry name" value="ALCOHOL DEHYDROGENASE YQHD"/>
    <property type="match status" value="1"/>
</dbReference>
<evidence type="ECO:0000256" key="1">
    <source>
        <dbReference type="ARBA" id="ARBA00001962"/>
    </source>
</evidence>
<gene>
    <name evidence="6" type="ORF">LO80_01245</name>
</gene>
<evidence type="ECO:0000313" key="7">
    <source>
        <dbReference type="Proteomes" id="UP000029672"/>
    </source>
</evidence>
<dbReference type="PANTHER" id="PTHR43633">
    <property type="entry name" value="ALCOHOL DEHYDROGENASE YQHD"/>
    <property type="match status" value="1"/>
</dbReference>
<reference evidence="6 7" key="1">
    <citation type="submission" date="2014-10" db="EMBL/GenBank/DDBJ databases">
        <title>Whole genome sequence of Francisella endociliophora strain FSC1006, isolated from a laboratory culture of the marine ciliate Euplotes raikovi.</title>
        <authorList>
            <person name="Granberg M."/>
            <person name="Backman S."/>
            <person name="Lundmark E."/>
            <person name="Nilsson E."/>
            <person name="Karlsson E."/>
            <person name="Thelaus J."/>
            <person name="Ohrman C."/>
            <person name="Larkeryd A."/>
            <person name="Stenberg P."/>
        </authorList>
    </citation>
    <scope>NUCLEOTIDE SEQUENCE [LARGE SCALE GENOMIC DNA]</scope>
    <source>
        <strain evidence="6 7">FSC1006</strain>
    </source>
</reference>
<name>A0A097EMF8_9GAMM</name>
<dbReference type="RefSeq" id="WP_040007812.1">
    <property type="nucleotide sequence ID" value="NZ_CP009574.1"/>
</dbReference>
<evidence type="ECO:0000259" key="4">
    <source>
        <dbReference type="Pfam" id="PF00465"/>
    </source>
</evidence>
<keyword evidence="3" id="KW-0560">Oxidoreductase</keyword>
<proteinExistence type="inferred from homology"/>
<dbReference type="GO" id="GO:1990362">
    <property type="term" value="F:butanol dehydrogenase (NAD+) activity"/>
    <property type="evidence" value="ECO:0007669"/>
    <property type="project" value="InterPro"/>
</dbReference>
<dbReference type="OrthoDB" id="9815791at2"/>
<dbReference type="FunFam" id="3.40.50.1970:FF:000003">
    <property type="entry name" value="Alcohol dehydrogenase, iron-containing"/>
    <property type="match status" value="1"/>
</dbReference>
<sequence>MQNFEYYNPVKIFFGKGEIVKLSEAISKDDKVLMIYGGGSIKKNGVYQQVKDALASHNVHEFSGVEPNPEYETCMKAVKYIKENDVNFILAVGGGSVIDATKFIAAASKFEGDTWDILAKGAEVKDALDFGTVLTIPATGSEMNCGSVISRREIDKKLAFMSEKVFPKFSVLDPEVTYTLPARQVANGVVDAFVHVMEQYLTFPQNAPLQDRFAEGILQTLMEEGEKVINNPNDYDVRANIMWSATMALNSLISRGVAMDWSTHMIGHELTTFYGLDHAQTLAIVLPSIMQHKRDKKGDKIAQYAERVLGVSSSLSKDEKIDLAIIKTVEFFEKVGNPTKLSSYKFGSEHFDKVINSLETNGMVALGENQDITLQDSRQILEMSL</sequence>
<feature type="domain" description="Alcohol dehydrogenase iron-type/glycerol dehydrogenase GldA" evidence="4">
    <location>
        <begin position="9"/>
        <end position="174"/>
    </location>
</feature>
<evidence type="ECO:0000256" key="3">
    <source>
        <dbReference type="ARBA" id="ARBA00023002"/>
    </source>
</evidence>
<dbReference type="PROSITE" id="PS00913">
    <property type="entry name" value="ADH_IRON_1"/>
    <property type="match status" value="1"/>
</dbReference>
<comment type="similarity">
    <text evidence="2">Belongs to the iron-containing alcohol dehydrogenase family.</text>
</comment>
<dbReference type="eggNOG" id="COG1979">
    <property type="taxonomic scope" value="Bacteria"/>
</dbReference>
<organism evidence="6 7">
    <name type="scientific">Candidatus Francisella endociliophora</name>
    <dbReference type="NCBI Taxonomy" id="653937"/>
    <lineage>
        <taxon>Bacteria</taxon>
        <taxon>Pseudomonadati</taxon>
        <taxon>Pseudomonadota</taxon>
        <taxon>Gammaproteobacteria</taxon>
        <taxon>Thiotrichales</taxon>
        <taxon>Francisellaceae</taxon>
        <taxon>Francisella</taxon>
    </lineage>
</organism>
<dbReference type="Proteomes" id="UP000029672">
    <property type="component" value="Chromosome"/>
</dbReference>
<dbReference type="HOGENOM" id="CLU_007207_0_4_6"/>
<dbReference type="SUPFAM" id="SSF56796">
    <property type="entry name" value="Dehydroquinate synthase-like"/>
    <property type="match status" value="1"/>
</dbReference>
<dbReference type="STRING" id="1547445.LO80_01245"/>
<feature type="domain" description="Fe-containing alcohol dehydrogenase-like C-terminal" evidence="5">
    <location>
        <begin position="186"/>
        <end position="357"/>
    </location>
</feature>
<dbReference type="GO" id="GO:1990002">
    <property type="term" value="F:methylglyoxal reductase (NADPH) (acetol producing) activity"/>
    <property type="evidence" value="ECO:0007669"/>
    <property type="project" value="TreeGrafter"/>
</dbReference>